<dbReference type="GO" id="GO:0003677">
    <property type="term" value="F:DNA binding"/>
    <property type="evidence" value="ECO:0007669"/>
    <property type="project" value="UniProtKB-KW"/>
</dbReference>
<dbReference type="PANTHER" id="PTHR31251:SF169">
    <property type="entry name" value="SQUAMOSA PROMOTER-BINDING-LIKE PROTEIN 8"/>
    <property type="match status" value="1"/>
</dbReference>
<evidence type="ECO:0000256" key="7">
    <source>
        <dbReference type="ARBA" id="ARBA00023163"/>
    </source>
</evidence>
<evidence type="ECO:0000256" key="1">
    <source>
        <dbReference type="ARBA" id="ARBA00004123"/>
    </source>
</evidence>
<dbReference type="AlphaFoldDB" id="A0A484M7D9"/>
<evidence type="ECO:0000256" key="2">
    <source>
        <dbReference type="ARBA" id="ARBA00022723"/>
    </source>
</evidence>
<evidence type="ECO:0000256" key="10">
    <source>
        <dbReference type="PROSITE-ProRule" id="PRU00470"/>
    </source>
</evidence>
<keyword evidence="8" id="KW-0539">Nucleus</keyword>
<protein>
    <recommendedName>
        <fullName evidence="12">SBP-type domain-containing protein</fullName>
    </recommendedName>
</protein>
<feature type="region of interest" description="Disordered" evidence="11">
    <location>
        <begin position="247"/>
        <end position="316"/>
    </location>
</feature>
<dbReference type="EMBL" id="OOIL02002698">
    <property type="protein sequence ID" value="VFQ84314.1"/>
    <property type="molecule type" value="Genomic_DNA"/>
</dbReference>
<reference evidence="13 14" key="1">
    <citation type="submission" date="2018-04" db="EMBL/GenBank/DDBJ databases">
        <authorList>
            <person name="Vogel A."/>
        </authorList>
    </citation>
    <scope>NUCLEOTIDE SEQUENCE [LARGE SCALE GENOMIC DNA]</scope>
</reference>
<dbReference type="OrthoDB" id="1293597at2759"/>
<comment type="function">
    <text evidence="9">Probable transcriptional factor. Binds to the promoter of the SQUAMOSA gene.</text>
</comment>
<dbReference type="Gene3D" id="4.10.1100.10">
    <property type="entry name" value="Transcription factor, SBP-box domain"/>
    <property type="match status" value="1"/>
</dbReference>
<keyword evidence="4" id="KW-0862">Zinc</keyword>
<dbReference type="FunFam" id="4.10.1100.10:FF:000001">
    <property type="entry name" value="Squamosa promoter-binding-like protein 14"/>
    <property type="match status" value="1"/>
</dbReference>
<dbReference type="Proteomes" id="UP000595140">
    <property type="component" value="Unassembled WGS sequence"/>
</dbReference>
<keyword evidence="14" id="KW-1185">Reference proteome</keyword>
<sequence length="350" mass="38011">MLDYEWGTQSSATAMFPGEDTSAQNRHFFDLYATQANFNEDAAGGPGLVGGHNGHFSAEDHLQLFHHPAGDGGQETNHMCSLYDPRAYGGAPFAQASHHHHHHQVVPMLSLEPGAAAGFVVVPKSEPLGIGGGGVDFSGANLGLNLGGRTYFSSTEDDFVNRLYRRSRLVDAASSFNAPRCQAEGCTADLTLAKHYHRRHKVCDFHSKAATVLAAGLTQRFCQQCSRFHVLTEFDNGKRSCRRRLADHNRRRRKVPQPNHQENSANTAAHQQAADNNAAAHNSPSSDSLPRSPPQQPPQRDSSGSSVTVGVSPPRMSIDCFGQRSYGYQLAPAAQSSPPPSHMAHDFSYM</sequence>
<accession>A0A484M7D9</accession>
<evidence type="ECO:0000259" key="12">
    <source>
        <dbReference type="PROSITE" id="PS51141"/>
    </source>
</evidence>
<evidence type="ECO:0000256" key="8">
    <source>
        <dbReference type="ARBA" id="ARBA00023242"/>
    </source>
</evidence>
<evidence type="ECO:0000256" key="6">
    <source>
        <dbReference type="ARBA" id="ARBA00023125"/>
    </source>
</evidence>
<keyword evidence="5" id="KW-0805">Transcription regulation</keyword>
<dbReference type="SUPFAM" id="SSF103612">
    <property type="entry name" value="SBT domain"/>
    <property type="match status" value="1"/>
</dbReference>
<dbReference type="Pfam" id="PF03110">
    <property type="entry name" value="SBP"/>
    <property type="match status" value="1"/>
</dbReference>
<evidence type="ECO:0000256" key="5">
    <source>
        <dbReference type="ARBA" id="ARBA00023015"/>
    </source>
</evidence>
<evidence type="ECO:0000313" key="13">
    <source>
        <dbReference type="EMBL" id="VFQ84314.1"/>
    </source>
</evidence>
<feature type="compositionally biased region" description="Low complexity" evidence="11">
    <location>
        <begin position="298"/>
        <end position="312"/>
    </location>
</feature>
<dbReference type="PANTHER" id="PTHR31251">
    <property type="entry name" value="SQUAMOSA PROMOTER-BINDING-LIKE PROTEIN 4"/>
    <property type="match status" value="1"/>
</dbReference>
<gene>
    <name evidence="13" type="ORF">CCAM_LOCUS26090</name>
</gene>
<dbReference type="GO" id="GO:0008270">
    <property type="term" value="F:zinc ion binding"/>
    <property type="evidence" value="ECO:0007669"/>
    <property type="project" value="UniProtKB-KW"/>
</dbReference>
<evidence type="ECO:0000313" key="14">
    <source>
        <dbReference type="Proteomes" id="UP000595140"/>
    </source>
</evidence>
<evidence type="ECO:0000256" key="4">
    <source>
        <dbReference type="ARBA" id="ARBA00022833"/>
    </source>
</evidence>
<feature type="region of interest" description="Disordered" evidence="11">
    <location>
        <begin position="331"/>
        <end position="350"/>
    </location>
</feature>
<keyword evidence="2" id="KW-0479">Metal-binding</keyword>
<dbReference type="InterPro" id="IPR036893">
    <property type="entry name" value="SBP_sf"/>
</dbReference>
<dbReference type="InterPro" id="IPR044817">
    <property type="entry name" value="SBP-like"/>
</dbReference>
<keyword evidence="7" id="KW-0804">Transcription</keyword>
<comment type="subcellular location">
    <subcellularLocation>
        <location evidence="1">Nucleus</location>
    </subcellularLocation>
</comment>
<evidence type="ECO:0000256" key="9">
    <source>
        <dbReference type="ARBA" id="ARBA00056472"/>
    </source>
</evidence>
<feature type="compositionally biased region" description="Low complexity" evidence="11">
    <location>
        <begin position="263"/>
        <end position="290"/>
    </location>
</feature>
<keyword evidence="6" id="KW-0238">DNA-binding</keyword>
<dbReference type="GO" id="GO:0005634">
    <property type="term" value="C:nucleus"/>
    <property type="evidence" value="ECO:0007669"/>
    <property type="project" value="UniProtKB-SubCell"/>
</dbReference>
<name>A0A484M7D9_9ASTE</name>
<dbReference type="PROSITE" id="PS51141">
    <property type="entry name" value="ZF_SBP"/>
    <property type="match status" value="1"/>
</dbReference>
<organism evidence="13 14">
    <name type="scientific">Cuscuta campestris</name>
    <dbReference type="NCBI Taxonomy" id="132261"/>
    <lineage>
        <taxon>Eukaryota</taxon>
        <taxon>Viridiplantae</taxon>
        <taxon>Streptophyta</taxon>
        <taxon>Embryophyta</taxon>
        <taxon>Tracheophyta</taxon>
        <taxon>Spermatophyta</taxon>
        <taxon>Magnoliopsida</taxon>
        <taxon>eudicotyledons</taxon>
        <taxon>Gunneridae</taxon>
        <taxon>Pentapetalae</taxon>
        <taxon>asterids</taxon>
        <taxon>lamiids</taxon>
        <taxon>Solanales</taxon>
        <taxon>Convolvulaceae</taxon>
        <taxon>Cuscuteae</taxon>
        <taxon>Cuscuta</taxon>
        <taxon>Cuscuta subgen. Grammica</taxon>
        <taxon>Cuscuta sect. Cleistogrammica</taxon>
    </lineage>
</organism>
<keyword evidence="3 10" id="KW-0863">Zinc-finger</keyword>
<evidence type="ECO:0000256" key="3">
    <source>
        <dbReference type="ARBA" id="ARBA00022771"/>
    </source>
</evidence>
<proteinExistence type="predicted"/>
<feature type="domain" description="SBP-type" evidence="12">
    <location>
        <begin position="178"/>
        <end position="255"/>
    </location>
</feature>
<evidence type="ECO:0000256" key="11">
    <source>
        <dbReference type="SAM" id="MobiDB-lite"/>
    </source>
</evidence>
<dbReference type="InterPro" id="IPR004333">
    <property type="entry name" value="SBP_dom"/>
</dbReference>